<dbReference type="EMBL" id="VTYN01000023">
    <property type="protein sequence ID" value="NOH50045.1"/>
    <property type="molecule type" value="Genomic_DNA"/>
</dbReference>
<reference evidence="2 3" key="1">
    <citation type="submission" date="2019-08" db="EMBL/GenBank/DDBJ databases">
        <title>Draft genome sequencing and comparative genomics of hatchery-associated Vibrios.</title>
        <authorList>
            <person name="Kehlet-Delgado H."/>
            <person name="Mueller R.S."/>
        </authorList>
    </citation>
    <scope>NUCLEOTIDE SEQUENCE [LARGE SCALE GENOMIC DNA]</scope>
    <source>
        <strain evidence="2 3">00-78-3</strain>
    </source>
</reference>
<protein>
    <submittedName>
        <fullName evidence="2">Uncharacterized protein</fullName>
    </submittedName>
</protein>
<feature type="transmembrane region" description="Helical" evidence="1">
    <location>
        <begin position="138"/>
        <end position="156"/>
    </location>
</feature>
<feature type="transmembrane region" description="Helical" evidence="1">
    <location>
        <begin position="73"/>
        <end position="93"/>
    </location>
</feature>
<sequence>MTSLLKSILTNTVFKTKLPSHSRLCISQMVFIAVFVTLADLCSYYIISNDMTLSSSVPDWTDYLLKPFETTKVYALMALAVLMFVLNVLYDRFQHQQTRIATMCINKILGSFSLFTGLLVFSRIISTNVPFLEATPDLNIYTVMFIFISHVLLKMANEIFK</sequence>
<keyword evidence="1" id="KW-1133">Transmembrane helix</keyword>
<keyword evidence="1" id="KW-0472">Membrane</keyword>
<name>A0A7Y3ZDF9_9VIBR</name>
<evidence type="ECO:0000256" key="1">
    <source>
        <dbReference type="SAM" id="Phobius"/>
    </source>
</evidence>
<keyword evidence="1" id="KW-0812">Transmembrane</keyword>
<accession>A0A7Y3ZDF9</accession>
<evidence type="ECO:0000313" key="3">
    <source>
        <dbReference type="Proteomes" id="UP000572072"/>
    </source>
</evidence>
<gene>
    <name evidence="2" type="ORF">F0262_18545</name>
</gene>
<feature type="transmembrane region" description="Helical" evidence="1">
    <location>
        <begin position="24"/>
        <end position="47"/>
    </location>
</feature>
<organism evidence="2 3">
    <name type="scientific">Vibrio rotiferianus</name>
    <dbReference type="NCBI Taxonomy" id="190895"/>
    <lineage>
        <taxon>Bacteria</taxon>
        <taxon>Pseudomonadati</taxon>
        <taxon>Pseudomonadota</taxon>
        <taxon>Gammaproteobacteria</taxon>
        <taxon>Vibrionales</taxon>
        <taxon>Vibrionaceae</taxon>
        <taxon>Vibrio</taxon>
    </lineage>
</organism>
<dbReference type="Proteomes" id="UP000572072">
    <property type="component" value="Unassembled WGS sequence"/>
</dbReference>
<proteinExistence type="predicted"/>
<dbReference type="AlphaFoldDB" id="A0A7Y3ZDF9"/>
<feature type="transmembrane region" description="Helical" evidence="1">
    <location>
        <begin position="105"/>
        <end position="126"/>
    </location>
</feature>
<comment type="caution">
    <text evidence="2">The sequence shown here is derived from an EMBL/GenBank/DDBJ whole genome shotgun (WGS) entry which is preliminary data.</text>
</comment>
<evidence type="ECO:0000313" key="2">
    <source>
        <dbReference type="EMBL" id="NOH50045.1"/>
    </source>
</evidence>
<dbReference type="RefSeq" id="WP_017633497.1">
    <property type="nucleotide sequence ID" value="NZ_VTYN01000023.1"/>
</dbReference>